<dbReference type="RefSeq" id="WP_132355391.1">
    <property type="nucleotide sequence ID" value="NZ_CAWOJO010000032.1"/>
</dbReference>
<dbReference type="EMBL" id="PUJY01000032">
    <property type="protein sequence ID" value="TDB51503.1"/>
    <property type="molecule type" value="Genomic_DNA"/>
</dbReference>
<evidence type="ECO:0000313" key="2">
    <source>
        <dbReference type="EMBL" id="TDB51503.1"/>
    </source>
</evidence>
<organism evidence="2 3">
    <name type="scientific">Photorhabdus khanii subsp. guanajuatensis</name>
    <dbReference type="NCBI Taxonomy" id="2100166"/>
    <lineage>
        <taxon>Bacteria</taxon>
        <taxon>Pseudomonadati</taxon>
        <taxon>Pseudomonadota</taxon>
        <taxon>Gammaproteobacteria</taxon>
        <taxon>Enterobacterales</taxon>
        <taxon>Morganellaceae</taxon>
        <taxon>Photorhabdus</taxon>
    </lineage>
</organism>
<evidence type="ECO:0000256" key="1">
    <source>
        <dbReference type="SAM" id="SignalP"/>
    </source>
</evidence>
<feature type="chain" id="PRO_5020673008" evidence="1">
    <location>
        <begin position="23"/>
        <end position="192"/>
    </location>
</feature>
<dbReference type="InterPro" id="IPR032624">
    <property type="entry name" value="DUF4879"/>
</dbReference>
<dbReference type="Proteomes" id="UP000295598">
    <property type="component" value="Unassembled WGS sequence"/>
</dbReference>
<proteinExistence type="predicted"/>
<evidence type="ECO:0000313" key="3">
    <source>
        <dbReference type="Proteomes" id="UP000295598"/>
    </source>
</evidence>
<protein>
    <submittedName>
        <fullName evidence="2">DUF4879 domain-containing protein</fullName>
    </submittedName>
</protein>
<gene>
    <name evidence="2" type="ORF">C5467_16810</name>
</gene>
<sequence length="192" mass="20720">MKKNKLAILLSLASLFGVNAYAQTEKPQEAPAAKNALTAQSQLLPNPKSPIRADGKELDIKSEIAYIPAPPLTNMWVYAVGSTNCGWEYTSNLPVTNCNHGGGLLRAAVLEIGYGFNPIAGMNGAILPGSMYSSTPVCITGGYYTWPCPAGQIVAGWLKEYTLDGYQNGIFRYQNTSTNWPHNTMSTQISIL</sequence>
<accession>A0A4R4JCF8</accession>
<keyword evidence="1" id="KW-0732">Signal</keyword>
<name>A0A4R4JCF8_9GAMM</name>
<dbReference type="Pfam" id="PF16219">
    <property type="entry name" value="DUF4879"/>
    <property type="match status" value="1"/>
</dbReference>
<comment type="caution">
    <text evidence="2">The sequence shown here is derived from an EMBL/GenBank/DDBJ whole genome shotgun (WGS) entry which is preliminary data.</text>
</comment>
<dbReference type="AlphaFoldDB" id="A0A4R4JCF8"/>
<reference evidence="2 3" key="1">
    <citation type="journal article" date="2019" name="Int. J. Syst. Evol. Microbiol.">
        <title>Photorhabdus khanii subsp. guanajuatensis subsp. nov., isolated from Heterorhabditis atacamensis, and Photorhabdus luminescens subsp. mexicana subsp. nov., isolated from Heterorhabditis mexicana entomopathogenic nematodes.</title>
        <authorList>
            <person name="Machado R.A.R."/>
            <person name="Bruno P."/>
            <person name="Arce C.C.M."/>
            <person name="Liechti N."/>
            <person name="Kohler A."/>
            <person name="Bernal J."/>
            <person name="Bruggmann R."/>
            <person name="Turlings T.C.J."/>
        </authorList>
    </citation>
    <scope>NUCLEOTIDE SEQUENCE [LARGE SCALE GENOMIC DNA]</scope>
    <source>
        <strain evidence="2 3">MEX20-17</strain>
    </source>
</reference>
<feature type="signal peptide" evidence="1">
    <location>
        <begin position="1"/>
        <end position="22"/>
    </location>
</feature>